<keyword evidence="6" id="KW-1133">Transmembrane helix</keyword>
<dbReference type="PROSITE" id="PS50885">
    <property type="entry name" value="HAMP"/>
    <property type="match status" value="1"/>
</dbReference>
<keyword evidence="6" id="KW-0812">Transmembrane</keyword>
<dbReference type="EMBL" id="CP097899">
    <property type="protein sequence ID" value="URN95379.1"/>
    <property type="molecule type" value="Genomic_DNA"/>
</dbReference>
<keyword evidence="4" id="KW-0808">Transferase</keyword>
<dbReference type="InterPro" id="IPR010559">
    <property type="entry name" value="Sig_transdc_His_kin_internal"/>
</dbReference>
<organism evidence="8 9">
    <name type="scientific">Candidatus Pristimantibacillus lignocellulolyticus</name>
    <dbReference type="NCBI Taxonomy" id="2994561"/>
    <lineage>
        <taxon>Bacteria</taxon>
        <taxon>Bacillati</taxon>
        <taxon>Bacillota</taxon>
        <taxon>Bacilli</taxon>
        <taxon>Bacillales</taxon>
        <taxon>Paenibacillaceae</taxon>
        <taxon>Candidatus Pristimantibacillus</taxon>
    </lineage>
</organism>
<dbReference type="SUPFAM" id="SSF55874">
    <property type="entry name" value="ATPase domain of HSP90 chaperone/DNA topoisomerase II/histidine kinase"/>
    <property type="match status" value="1"/>
</dbReference>
<dbReference type="SUPFAM" id="SSF158472">
    <property type="entry name" value="HAMP domain-like"/>
    <property type="match status" value="1"/>
</dbReference>
<comment type="subcellular location">
    <subcellularLocation>
        <location evidence="1">Cell membrane</location>
        <topology evidence="1">Multi-pass membrane protein</topology>
    </subcellularLocation>
</comment>
<keyword evidence="2" id="KW-1003">Cell membrane</keyword>
<evidence type="ECO:0000259" key="7">
    <source>
        <dbReference type="PROSITE" id="PS50885"/>
    </source>
</evidence>
<dbReference type="PROSITE" id="PS51257">
    <property type="entry name" value="PROKAR_LIPOPROTEIN"/>
    <property type="match status" value="1"/>
</dbReference>
<gene>
    <name evidence="8" type="ORF">NAG76_03710</name>
</gene>
<keyword evidence="3" id="KW-0597">Phosphoprotein</keyword>
<feature type="transmembrane region" description="Helical" evidence="6">
    <location>
        <begin position="308"/>
        <end position="331"/>
    </location>
</feature>
<dbReference type="GO" id="GO:0005886">
    <property type="term" value="C:plasma membrane"/>
    <property type="evidence" value="ECO:0007669"/>
    <property type="project" value="UniProtKB-SubCell"/>
</dbReference>
<dbReference type="Pfam" id="PF06580">
    <property type="entry name" value="His_kinase"/>
    <property type="match status" value="1"/>
</dbReference>
<dbReference type="PANTHER" id="PTHR34220">
    <property type="entry name" value="SENSOR HISTIDINE KINASE YPDA"/>
    <property type="match status" value="1"/>
</dbReference>
<proteinExistence type="predicted"/>
<dbReference type="Proteomes" id="UP001056756">
    <property type="component" value="Chromosome"/>
</dbReference>
<evidence type="ECO:0000256" key="2">
    <source>
        <dbReference type="ARBA" id="ARBA00022475"/>
    </source>
</evidence>
<dbReference type="Pfam" id="PF00672">
    <property type="entry name" value="HAMP"/>
    <property type="match status" value="1"/>
</dbReference>
<keyword evidence="5 6" id="KW-0472">Membrane</keyword>
<feature type="transmembrane region" description="Helical" evidence="6">
    <location>
        <begin position="12"/>
        <end position="31"/>
    </location>
</feature>
<evidence type="ECO:0000256" key="1">
    <source>
        <dbReference type="ARBA" id="ARBA00004651"/>
    </source>
</evidence>
<keyword evidence="8" id="KW-0418">Kinase</keyword>
<dbReference type="PANTHER" id="PTHR34220:SF7">
    <property type="entry name" value="SENSOR HISTIDINE KINASE YPDA"/>
    <property type="match status" value="1"/>
</dbReference>
<dbReference type="CDD" id="cd06225">
    <property type="entry name" value="HAMP"/>
    <property type="match status" value="1"/>
</dbReference>
<name>A0A9J6ZGR1_9BACL</name>
<evidence type="ECO:0000256" key="5">
    <source>
        <dbReference type="ARBA" id="ARBA00023136"/>
    </source>
</evidence>
<evidence type="ECO:0000256" key="4">
    <source>
        <dbReference type="ARBA" id="ARBA00022679"/>
    </source>
</evidence>
<dbReference type="KEGG" id="plig:NAG76_03710"/>
<dbReference type="Gene3D" id="6.10.340.10">
    <property type="match status" value="1"/>
</dbReference>
<evidence type="ECO:0000313" key="8">
    <source>
        <dbReference type="EMBL" id="URN95379.1"/>
    </source>
</evidence>
<sequence>MFKNIKFQNKIMIWNILLVIVIMACVVGYFYSYVVKIINEREMDSFNAIASKTASQYDTFIYNMDKTALQIAANPQIVRYFSIVNKDMTTNYFIEEPVIASQIVQLLNSYNFKKDSNARINLYNNYNDFIYTSSVNTTFTAMESFFSSDHYKSVKDYFNQDDVYSMQRPPQKDFLNDSKTLQSPDMFSIIREIKDYTSNSLKNGYVEVQQSVERINEVFGDLGQDSFGVVIDKDYNIIYKSSNLADPSDIAALQQYIDLAKQEGWDSATTSIAGKFLTNVELQETNGRVLFLKNQSTILKPLMQFRTLLIIVSVILLLVVIIAETAIVRYLTRPLKDLYKSIKKVSIHNLELDTLTYEKNDEIQQINIAFDRMLQRLNSSIQNMVEAKTNELQSHLFALQSQMNPHFIHNILAIISMEAQEFDHKKIMNICSKLSRMLHFSSSMGDGFCSASDELKHAANYLSLMKERYEELFNYTIEIDESIHEVTIPKLIIQPICENSFNHAFRMVEPIWELNIKAYTQHNQWYIEIKDNGNGFDEEFINTFNGIYKNVGLENAKAALEKIEIGGLSLPNIYMRLKLVYGDGMIFELRNDIYGATVIIGGVIT</sequence>
<evidence type="ECO:0000313" key="9">
    <source>
        <dbReference type="Proteomes" id="UP001056756"/>
    </source>
</evidence>
<dbReference type="InterPro" id="IPR003660">
    <property type="entry name" value="HAMP_dom"/>
</dbReference>
<protein>
    <submittedName>
        <fullName evidence="8">Histidine kinase</fullName>
    </submittedName>
</protein>
<feature type="domain" description="HAMP" evidence="7">
    <location>
        <begin position="329"/>
        <end position="382"/>
    </location>
</feature>
<accession>A0A9J6ZGR1</accession>
<evidence type="ECO:0000256" key="6">
    <source>
        <dbReference type="SAM" id="Phobius"/>
    </source>
</evidence>
<dbReference type="Gene3D" id="3.30.565.10">
    <property type="entry name" value="Histidine kinase-like ATPase, C-terminal domain"/>
    <property type="match status" value="1"/>
</dbReference>
<dbReference type="InterPro" id="IPR036890">
    <property type="entry name" value="HATPase_C_sf"/>
</dbReference>
<dbReference type="InterPro" id="IPR050640">
    <property type="entry name" value="Bact_2-comp_sensor_kinase"/>
</dbReference>
<reference evidence="8" key="1">
    <citation type="submission" date="2022-05" db="EMBL/GenBank/DDBJ databases">
        <title>Novel bacterial taxa in a minimal lignocellulolytic consortium and its capacity to transform plastics disclosed by genome-resolved metagenomics.</title>
        <authorList>
            <person name="Rodriguez C.A.D."/>
            <person name="Diaz-Garcia L."/>
            <person name="Herrera K."/>
            <person name="Tarazona N.A."/>
            <person name="Sproer C."/>
            <person name="Overmann J."/>
            <person name="Jimenez D.J."/>
        </authorList>
    </citation>
    <scope>NUCLEOTIDE SEQUENCE</scope>
    <source>
        <strain evidence="8">MAG5</strain>
    </source>
</reference>
<evidence type="ECO:0000256" key="3">
    <source>
        <dbReference type="ARBA" id="ARBA00022553"/>
    </source>
</evidence>
<dbReference type="GO" id="GO:0000155">
    <property type="term" value="F:phosphorelay sensor kinase activity"/>
    <property type="evidence" value="ECO:0007669"/>
    <property type="project" value="InterPro"/>
</dbReference>
<dbReference type="SMART" id="SM00304">
    <property type="entry name" value="HAMP"/>
    <property type="match status" value="1"/>
</dbReference>
<dbReference type="AlphaFoldDB" id="A0A9J6ZGR1"/>